<name>A0AAN8UAF5_SOLBU</name>
<evidence type="ECO:0000256" key="1">
    <source>
        <dbReference type="SAM" id="MobiDB-lite"/>
    </source>
</evidence>
<gene>
    <name evidence="2" type="ORF">RDI58_002948</name>
</gene>
<comment type="caution">
    <text evidence="2">The sequence shown here is derived from an EMBL/GenBank/DDBJ whole genome shotgun (WGS) entry which is preliminary data.</text>
</comment>
<dbReference type="Proteomes" id="UP001371456">
    <property type="component" value="Unassembled WGS sequence"/>
</dbReference>
<evidence type="ECO:0000313" key="3">
    <source>
        <dbReference type="Proteomes" id="UP001371456"/>
    </source>
</evidence>
<accession>A0AAN8UAF5</accession>
<feature type="region of interest" description="Disordered" evidence="1">
    <location>
        <begin position="1"/>
        <end position="34"/>
    </location>
</feature>
<dbReference type="EMBL" id="JBANQN010000001">
    <property type="protein sequence ID" value="KAK6805163.1"/>
    <property type="molecule type" value="Genomic_DNA"/>
</dbReference>
<reference evidence="2 3" key="1">
    <citation type="submission" date="2024-02" db="EMBL/GenBank/DDBJ databases">
        <title>de novo genome assembly of Solanum bulbocastanum strain 11H21.</title>
        <authorList>
            <person name="Hosaka A.J."/>
        </authorList>
    </citation>
    <scope>NUCLEOTIDE SEQUENCE [LARGE SCALE GENOMIC DNA]</scope>
    <source>
        <tissue evidence="2">Young leaves</tissue>
    </source>
</reference>
<sequence>MHPTPVITPPPQCILEPPDLPDAQTEMEEDPPVKQSFKEILMDKNKELNENYIDFLNEASIPDDVDPND</sequence>
<protein>
    <submittedName>
        <fullName evidence="2">Uncharacterized protein</fullName>
    </submittedName>
</protein>
<proteinExistence type="predicted"/>
<organism evidence="2 3">
    <name type="scientific">Solanum bulbocastanum</name>
    <name type="common">Wild potato</name>
    <dbReference type="NCBI Taxonomy" id="147425"/>
    <lineage>
        <taxon>Eukaryota</taxon>
        <taxon>Viridiplantae</taxon>
        <taxon>Streptophyta</taxon>
        <taxon>Embryophyta</taxon>
        <taxon>Tracheophyta</taxon>
        <taxon>Spermatophyta</taxon>
        <taxon>Magnoliopsida</taxon>
        <taxon>eudicotyledons</taxon>
        <taxon>Gunneridae</taxon>
        <taxon>Pentapetalae</taxon>
        <taxon>asterids</taxon>
        <taxon>lamiids</taxon>
        <taxon>Solanales</taxon>
        <taxon>Solanaceae</taxon>
        <taxon>Solanoideae</taxon>
        <taxon>Solaneae</taxon>
        <taxon>Solanum</taxon>
    </lineage>
</organism>
<keyword evidence="3" id="KW-1185">Reference proteome</keyword>
<evidence type="ECO:0000313" key="2">
    <source>
        <dbReference type="EMBL" id="KAK6805163.1"/>
    </source>
</evidence>
<dbReference type="AlphaFoldDB" id="A0AAN8UAF5"/>
<feature type="compositionally biased region" description="Pro residues" evidence="1">
    <location>
        <begin position="1"/>
        <end position="12"/>
    </location>
</feature>